<gene>
    <name evidence="3" type="ORF">Pfra01_000652000</name>
</gene>
<sequence>MGGYTFTLGYHSPEIQHDEDGVAAIMGAGITPREYLDEVAESLIPAKGRVRKPPVLSVEMLDDTYQVIAFIFYSAAKTSTRRESCGRILLQLPGWKVLKVRGFILDDVSVNDAECNGLLKRVQMALDRQVENLVVVGDSRIVIRQECVDCASGKGRPRNEGPSSGNIEPRRPFERVSMDIVTHMPESERVNIFLLLFQDALSGFVMCKPMTSTTAQDVGEVYDECVFRRFGASSIVRHYQDPRFMCEVFTRFRERLGSKKRSTFAYRPQANGQQERSVQTVVRSIRAYIAEADQSDWDDHAERLLFALNTSFDATRLGTPFYLVHGWAAQGTLSAMLGPKPSSIPERSAFEWRRKIQRQYSYAIACAEDLQKKAKRQLSEIQTQKWKELSERLKSGFEKGDSVWLYIPKVQPGLTDSGYRVNPWVHISRLKSRALFPKRPTVDIEVAENDEFDAALLPDNTWEPDSERNKYEVENILDLRWSKRTRTFRRAGEYLVKWKDYDDPEWLPLSQLSWGALLHEFNQGARVRARFQTMQAGDDHPRAYPASGK</sequence>
<evidence type="ECO:0000313" key="4">
    <source>
        <dbReference type="Proteomes" id="UP001165121"/>
    </source>
</evidence>
<dbReference type="OrthoDB" id="10375488at2759"/>
<dbReference type="Pfam" id="PF00385">
    <property type="entry name" value="Chromo"/>
    <property type="match status" value="1"/>
</dbReference>
<dbReference type="EMBL" id="BSXT01000554">
    <property type="protein sequence ID" value="GMF29935.1"/>
    <property type="molecule type" value="Genomic_DNA"/>
</dbReference>
<feature type="domain" description="Integrase catalytic" evidence="2">
    <location>
        <begin position="168"/>
        <end position="328"/>
    </location>
</feature>
<evidence type="ECO:0000313" key="3">
    <source>
        <dbReference type="EMBL" id="GMF29935.1"/>
    </source>
</evidence>
<evidence type="ECO:0000259" key="2">
    <source>
        <dbReference type="PROSITE" id="PS50994"/>
    </source>
</evidence>
<reference evidence="3" key="1">
    <citation type="submission" date="2023-04" db="EMBL/GenBank/DDBJ databases">
        <title>Phytophthora fragariaefolia NBRC 109709.</title>
        <authorList>
            <person name="Ichikawa N."/>
            <person name="Sato H."/>
            <person name="Tonouchi N."/>
        </authorList>
    </citation>
    <scope>NUCLEOTIDE SEQUENCE</scope>
    <source>
        <strain evidence="3">NBRC 109709</strain>
    </source>
</reference>
<dbReference type="SUPFAM" id="SSF54160">
    <property type="entry name" value="Chromo domain-like"/>
    <property type="match status" value="1"/>
</dbReference>
<dbReference type="Gene3D" id="3.30.420.10">
    <property type="entry name" value="Ribonuclease H-like superfamily/Ribonuclease H"/>
    <property type="match status" value="1"/>
</dbReference>
<dbReference type="PROSITE" id="PS50994">
    <property type="entry name" value="INTEGRASE"/>
    <property type="match status" value="1"/>
</dbReference>
<dbReference type="InterPro" id="IPR001584">
    <property type="entry name" value="Integrase_cat-core"/>
</dbReference>
<dbReference type="InterPro" id="IPR000953">
    <property type="entry name" value="Chromo/chromo_shadow_dom"/>
</dbReference>
<dbReference type="InterPro" id="IPR016197">
    <property type="entry name" value="Chromo-like_dom_sf"/>
</dbReference>
<dbReference type="SMART" id="SM00298">
    <property type="entry name" value="CHROMO"/>
    <property type="match status" value="1"/>
</dbReference>
<dbReference type="InterPro" id="IPR023780">
    <property type="entry name" value="Chromo_domain"/>
</dbReference>
<name>A0A9W6X3P6_9STRA</name>
<keyword evidence="4" id="KW-1185">Reference proteome</keyword>
<comment type="caution">
    <text evidence="3">The sequence shown here is derived from an EMBL/GenBank/DDBJ whole genome shotgun (WGS) entry which is preliminary data.</text>
</comment>
<proteinExistence type="predicted"/>
<protein>
    <submittedName>
        <fullName evidence="3">Unnamed protein product</fullName>
    </submittedName>
</protein>
<dbReference type="PANTHER" id="PTHR37984">
    <property type="entry name" value="PROTEIN CBG26694"/>
    <property type="match status" value="1"/>
</dbReference>
<dbReference type="PROSITE" id="PS50013">
    <property type="entry name" value="CHROMO_2"/>
    <property type="match status" value="1"/>
</dbReference>
<feature type="domain" description="Chromo" evidence="1">
    <location>
        <begin position="471"/>
        <end position="523"/>
    </location>
</feature>
<organism evidence="3 4">
    <name type="scientific">Phytophthora fragariaefolia</name>
    <dbReference type="NCBI Taxonomy" id="1490495"/>
    <lineage>
        <taxon>Eukaryota</taxon>
        <taxon>Sar</taxon>
        <taxon>Stramenopiles</taxon>
        <taxon>Oomycota</taxon>
        <taxon>Peronosporomycetes</taxon>
        <taxon>Peronosporales</taxon>
        <taxon>Peronosporaceae</taxon>
        <taxon>Phytophthora</taxon>
    </lineage>
</organism>
<dbReference type="Proteomes" id="UP001165121">
    <property type="component" value="Unassembled WGS sequence"/>
</dbReference>
<dbReference type="PANTHER" id="PTHR37984:SF5">
    <property type="entry name" value="PROTEIN NYNRIN-LIKE"/>
    <property type="match status" value="1"/>
</dbReference>
<dbReference type="InterPro" id="IPR050951">
    <property type="entry name" value="Retrovirus_Pol_polyprotein"/>
</dbReference>
<dbReference type="GO" id="GO:0003676">
    <property type="term" value="F:nucleic acid binding"/>
    <property type="evidence" value="ECO:0007669"/>
    <property type="project" value="InterPro"/>
</dbReference>
<dbReference type="AlphaFoldDB" id="A0A9W6X3P6"/>
<dbReference type="SUPFAM" id="SSF53098">
    <property type="entry name" value="Ribonuclease H-like"/>
    <property type="match status" value="1"/>
</dbReference>
<dbReference type="InterPro" id="IPR012337">
    <property type="entry name" value="RNaseH-like_sf"/>
</dbReference>
<accession>A0A9W6X3P6</accession>
<dbReference type="InterPro" id="IPR036397">
    <property type="entry name" value="RNaseH_sf"/>
</dbReference>
<dbReference type="Gene3D" id="2.40.50.40">
    <property type="match status" value="1"/>
</dbReference>
<dbReference type="GO" id="GO:0015074">
    <property type="term" value="P:DNA integration"/>
    <property type="evidence" value="ECO:0007669"/>
    <property type="project" value="InterPro"/>
</dbReference>
<evidence type="ECO:0000259" key="1">
    <source>
        <dbReference type="PROSITE" id="PS50013"/>
    </source>
</evidence>